<comment type="caution">
    <text evidence="2">The sequence shown here is derived from an EMBL/GenBank/DDBJ whole genome shotgun (WGS) entry which is preliminary data.</text>
</comment>
<organism evidence="2 3">
    <name type="scientific">Luedemannella helvata</name>
    <dbReference type="NCBI Taxonomy" id="349315"/>
    <lineage>
        <taxon>Bacteria</taxon>
        <taxon>Bacillati</taxon>
        <taxon>Actinomycetota</taxon>
        <taxon>Actinomycetes</taxon>
        <taxon>Micromonosporales</taxon>
        <taxon>Micromonosporaceae</taxon>
        <taxon>Luedemannella</taxon>
    </lineage>
</organism>
<keyword evidence="1" id="KW-0472">Membrane</keyword>
<evidence type="ECO:0000313" key="3">
    <source>
        <dbReference type="Proteomes" id="UP001500655"/>
    </source>
</evidence>
<keyword evidence="1" id="KW-0812">Transmembrane</keyword>
<feature type="transmembrane region" description="Helical" evidence="1">
    <location>
        <begin position="39"/>
        <end position="58"/>
    </location>
</feature>
<dbReference type="EMBL" id="BAAALS010000015">
    <property type="protein sequence ID" value="GAA1759746.1"/>
    <property type="molecule type" value="Genomic_DNA"/>
</dbReference>
<name>A0ABP4WPN3_9ACTN</name>
<evidence type="ECO:0000313" key="2">
    <source>
        <dbReference type="EMBL" id="GAA1759746.1"/>
    </source>
</evidence>
<proteinExistence type="predicted"/>
<feature type="transmembrane region" description="Helical" evidence="1">
    <location>
        <begin position="14"/>
        <end position="33"/>
    </location>
</feature>
<sequence>MAAVTLREQLTDPWALAAAGLLGGLGAAVTAALASPAILALPVGFGIAGAVYGVNAVLGGVGRRRSAVAAPGLPAPAPGGAADGWLRRAEAALRTLHQQTESPADPVLRGQIADIDDQAAEAVADLRRLAGQVTLVEQAADRVAAGRLREEAAAIDAALARTPAGPVRDEQLRSRQAIIDQLEVARRLADSRSALLARMQAAVLGLEGLVARMSELLALHATTEGGSLTARRVAELAGELDGMRAGLAEAAEVSRKALADPDAGPR</sequence>
<keyword evidence="3" id="KW-1185">Reference proteome</keyword>
<evidence type="ECO:0000256" key="1">
    <source>
        <dbReference type="SAM" id="Phobius"/>
    </source>
</evidence>
<accession>A0ABP4WPN3</accession>
<gene>
    <name evidence="2" type="ORF">GCM10009681_33720</name>
</gene>
<keyword evidence="1" id="KW-1133">Transmembrane helix</keyword>
<reference evidence="3" key="1">
    <citation type="journal article" date="2019" name="Int. J. Syst. Evol. Microbiol.">
        <title>The Global Catalogue of Microorganisms (GCM) 10K type strain sequencing project: providing services to taxonomists for standard genome sequencing and annotation.</title>
        <authorList>
            <consortium name="The Broad Institute Genomics Platform"/>
            <consortium name="The Broad Institute Genome Sequencing Center for Infectious Disease"/>
            <person name="Wu L."/>
            <person name="Ma J."/>
        </authorList>
    </citation>
    <scope>NUCLEOTIDE SEQUENCE [LARGE SCALE GENOMIC DNA]</scope>
    <source>
        <strain evidence="3">JCM 13249</strain>
    </source>
</reference>
<dbReference type="Proteomes" id="UP001500655">
    <property type="component" value="Unassembled WGS sequence"/>
</dbReference>
<protein>
    <submittedName>
        <fullName evidence="2">Uncharacterized protein</fullName>
    </submittedName>
</protein>